<protein>
    <recommendedName>
        <fullName evidence="5">Secreted protein</fullName>
    </recommendedName>
</protein>
<evidence type="ECO:0000313" key="3">
    <source>
        <dbReference type="EMBL" id="KAJ8924620.1"/>
    </source>
</evidence>
<evidence type="ECO:0008006" key="5">
    <source>
        <dbReference type="Google" id="ProtNLM"/>
    </source>
</evidence>
<reference evidence="3 4" key="1">
    <citation type="journal article" date="2023" name="Insect Mol. Biol.">
        <title>Genome sequencing provides insights into the evolution of gene families encoding plant cell wall-degrading enzymes in longhorned beetles.</title>
        <authorList>
            <person name="Shin N.R."/>
            <person name="Okamura Y."/>
            <person name="Kirsch R."/>
            <person name="Pauchet Y."/>
        </authorList>
    </citation>
    <scope>NUCLEOTIDE SEQUENCE [LARGE SCALE GENOMIC DNA]</scope>
    <source>
        <strain evidence="3">EAD_L_NR</strain>
    </source>
</reference>
<accession>A0AAV8WEW3</accession>
<feature type="compositionally biased region" description="Basic and acidic residues" evidence="1">
    <location>
        <begin position="21"/>
        <end position="31"/>
    </location>
</feature>
<feature type="region of interest" description="Disordered" evidence="1">
    <location>
        <begin position="72"/>
        <end position="108"/>
    </location>
</feature>
<comment type="caution">
    <text evidence="3">The sequence shown here is derived from an EMBL/GenBank/DDBJ whole genome shotgun (WGS) entry which is preliminary data.</text>
</comment>
<feature type="region of interest" description="Disordered" evidence="1">
    <location>
        <begin position="20"/>
        <end position="44"/>
    </location>
</feature>
<proteinExistence type="predicted"/>
<keyword evidence="2" id="KW-0732">Signal</keyword>
<feature type="compositionally biased region" description="Basic and acidic residues" evidence="1">
    <location>
        <begin position="76"/>
        <end position="90"/>
    </location>
</feature>
<dbReference type="AlphaFoldDB" id="A0AAV8WEW3"/>
<feature type="chain" id="PRO_5043742865" description="Secreted protein" evidence="2">
    <location>
        <begin position="23"/>
        <end position="108"/>
    </location>
</feature>
<keyword evidence="4" id="KW-1185">Reference proteome</keyword>
<dbReference type="Proteomes" id="UP001159042">
    <property type="component" value="Unassembled WGS sequence"/>
</dbReference>
<sequence length="108" mass="11895">MNAKVVLLFVIVSSVCVFSSKAEEKSSDAAAKRSSSPPIPAIKDAPLKIARDSSQPIKPALQVGSVRRLVQPLLKDQADKTHERVRRGDGRPYLPRPTPRPNFSRRIP</sequence>
<organism evidence="3 4">
    <name type="scientific">Exocentrus adspersus</name>
    <dbReference type="NCBI Taxonomy" id="1586481"/>
    <lineage>
        <taxon>Eukaryota</taxon>
        <taxon>Metazoa</taxon>
        <taxon>Ecdysozoa</taxon>
        <taxon>Arthropoda</taxon>
        <taxon>Hexapoda</taxon>
        <taxon>Insecta</taxon>
        <taxon>Pterygota</taxon>
        <taxon>Neoptera</taxon>
        <taxon>Endopterygota</taxon>
        <taxon>Coleoptera</taxon>
        <taxon>Polyphaga</taxon>
        <taxon>Cucujiformia</taxon>
        <taxon>Chrysomeloidea</taxon>
        <taxon>Cerambycidae</taxon>
        <taxon>Lamiinae</taxon>
        <taxon>Acanthocinini</taxon>
        <taxon>Exocentrus</taxon>
    </lineage>
</organism>
<feature type="signal peptide" evidence="2">
    <location>
        <begin position="1"/>
        <end position="22"/>
    </location>
</feature>
<name>A0AAV8WEW3_9CUCU</name>
<evidence type="ECO:0000256" key="2">
    <source>
        <dbReference type="SAM" id="SignalP"/>
    </source>
</evidence>
<dbReference type="EMBL" id="JANEYG010000002">
    <property type="protein sequence ID" value="KAJ8924620.1"/>
    <property type="molecule type" value="Genomic_DNA"/>
</dbReference>
<evidence type="ECO:0000256" key="1">
    <source>
        <dbReference type="SAM" id="MobiDB-lite"/>
    </source>
</evidence>
<gene>
    <name evidence="3" type="ORF">NQ315_000770</name>
</gene>
<evidence type="ECO:0000313" key="4">
    <source>
        <dbReference type="Proteomes" id="UP001159042"/>
    </source>
</evidence>